<evidence type="ECO:0000313" key="1">
    <source>
        <dbReference type="EMBL" id="TVT98832.1"/>
    </source>
</evidence>
<keyword evidence="2" id="KW-1185">Reference proteome</keyword>
<gene>
    <name evidence="1" type="ORF">EJB05_55847</name>
</gene>
<name>A0A5J9SII5_9POAL</name>
<comment type="caution">
    <text evidence="1">The sequence shown here is derived from an EMBL/GenBank/DDBJ whole genome shotgun (WGS) entry which is preliminary data.</text>
</comment>
<organism evidence="1 2">
    <name type="scientific">Eragrostis curvula</name>
    <name type="common">weeping love grass</name>
    <dbReference type="NCBI Taxonomy" id="38414"/>
    <lineage>
        <taxon>Eukaryota</taxon>
        <taxon>Viridiplantae</taxon>
        <taxon>Streptophyta</taxon>
        <taxon>Embryophyta</taxon>
        <taxon>Tracheophyta</taxon>
        <taxon>Spermatophyta</taxon>
        <taxon>Magnoliopsida</taxon>
        <taxon>Liliopsida</taxon>
        <taxon>Poales</taxon>
        <taxon>Poaceae</taxon>
        <taxon>PACMAD clade</taxon>
        <taxon>Chloridoideae</taxon>
        <taxon>Eragrostideae</taxon>
        <taxon>Eragrostidinae</taxon>
        <taxon>Eragrostis</taxon>
    </lineage>
</organism>
<dbReference type="EMBL" id="RWGY01000802">
    <property type="protein sequence ID" value="TVT98832.1"/>
    <property type="molecule type" value="Genomic_DNA"/>
</dbReference>
<evidence type="ECO:0000313" key="2">
    <source>
        <dbReference type="Proteomes" id="UP000324897"/>
    </source>
</evidence>
<dbReference type="Gramene" id="TVT98832">
    <property type="protein sequence ID" value="TVT98832"/>
    <property type="gene ID" value="EJB05_55847"/>
</dbReference>
<dbReference type="Proteomes" id="UP000324897">
    <property type="component" value="Unassembled WGS sequence"/>
</dbReference>
<sequence>MRDCSGVLLALVDLHRAGRGNMKRYIEPDAIFGDVQERMTKPICVNAVQNSGKMTKVIL</sequence>
<dbReference type="AlphaFoldDB" id="A0A5J9SII5"/>
<proteinExistence type="predicted"/>
<reference evidence="1 2" key="1">
    <citation type="journal article" date="2019" name="Sci. Rep.">
        <title>A high-quality genome of Eragrostis curvula grass provides insights into Poaceae evolution and supports new strategies to enhance forage quality.</title>
        <authorList>
            <person name="Carballo J."/>
            <person name="Santos B.A.C.M."/>
            <person name="Zappacosta D."/>
            <person name="Garbus I."/>
            <person name="Selva J.P."/>
            <person name="Gallo C.A."/>
            <person name="Diaz A."/>
            <person name="Albertini E."/>
            <person name="Caccamo M."/>
            <person name="Echenique V."/>
        </authorList>
    </citation>
    <scope>NUCLEOTIDE SEQUENCE [LARGE SCALE GENOMIC DNA]</scope>
    <source>
        <strain evidence="2">cv. Victoria</strain>
        <tissue evidence="1">Leaf</tissue>
    </source>
</reference>
<accession>A0A5J9SII5</accession>
<protein>
    <submittedName>
        <fullName evidence="1">Uncharacterized protein</fullName>
    </submittedName>
</protein>